<proteinExistence type="predicted"/>
<dbReference type="EMBL" id="FIZY01000023">
    <property type="protein sequence ID" value="CZF83357.1"/>
    <property type="molecule type" value="Genomic_DNA"/>
</dbReference>
<evidence type="ECO:0000313" key="2">
    <source>
        <dbReference type="Proteomes" id="UP000073601"/>
    </source>
</evidence>
<protein>
    <submittedName>
        <fullName evidence="1">Uncharacterized protein</fullName>
    </submittedName>
</protein>
<sequence length="275" mass="30930">MENQTSAFARAFPPIEYADVSRAVSLFKPYGVEEWDIEHLIKMGEVSLFVPPKISLLSENIEIVTSNKTLVDKLSVAIDGHRVDDFISCDIKVDSINEITEFSDLAELSLFPEQTGWKVSCVGEIAGSWRLEADEEFKFVGKEGKPLCVLAELPPDVDDVLQIKATVEQPRCLKEWLISREDLLLIKQATLEGRTVSEVYYQAYGEPKKQRKPRTEPKQVAMIKALVMSIPELGEGVINKPSIALAAIQEHFNKTNTPYDDLPCEKTIANWFKSN</sequence>
<accession>A0A128F970</accession>
<name>A0A128F970_9GAMM</name>
<dbReference type="Proteomes" id="UP000073601">
    <property type="component" value="Unassembled WGS sequence"/>
</dbReference>
<organism evidence="1 2">
    <name type="scientific">Grimontia marina</name>
    <dbReference type="NCBI Taxonomy" id="646534"/>
    <lineage>
        <taxon>Bacteria</taxon>
        <taxon>Pseudomonadati</taxon>
        <taxon>Pseudomonadota</taxon>
        <taxon>Gammaproteobacteria</taxon>
        <taxon>Vibrionales</taxon>
        <taxon>Vibrionaceae</taxon>
        <taxon>Grimontia</taxon>
    </lineage>
</organism>
<keyword evidence="2" id="KW-1185">Reference proteome</keyword>
<gene>
    <name evidence="1" type="ORF">GMA8713_02625</name>
</gene>
<evidence type="ECO:0000313" key="1">
    <source>
        <dbReference type="EMBL" id="CZF83357.1"/>
    </source>
</evidence>
<dbReference type="AlphaFoldDB" id="A0A128F970"/>
<reference evidence="2" key="1">
    <citation type="submission" date="2016-02" db="EMBL/GenBank/DDBJ databases">
        <authorList>
            <person name="Rodrigo-Torres Lidia"/>
            <person name="Arahal R.David."/>
        </authorList>
    </citation>
    <scope>NUCLEOTIDE SEQUENCE [LARGE SCALE GENOMIC DNA]</scope>
    <source>
        <strain evidence="2">CECT 8713</strain>
    </source>
</reference>
<dbReference type="RefSeq" id="WP_062710396.1">
    <property type="nucleotide sequence ID" value="NZ_CAWRCI010000023.1"/>
</dbReference>